<evidence type="ECO:0000313" key="7">
    <source>
        <dbReference type="Proteomes" id="UP000182427"/>
    </source>
</evidence>
<evidence type="ECO:0000256" key="3">
    <source>
        <dbReference type="ARBA" id="ARBA00023237"/>
    </source>
</evidence>
<feature type="region of interest" description="Disordered" evidence="4">
    <location>
        <begin position="1018"/>
        <end position="1053"/>
    </location>
</feature>
<dbReference type="InterPro" id="IPR013784">
    <property type="entry name" value="Carb-bd-like_fold"/>
</dbReference>
<dbReference type="InterPro" id="IPR057601">
    <property type="entry name" value="Oar-like_b-barrel"/>
</dbReference>
<comment type="subcellular location">
    <subcellularLocation>
        <location evidence="1">Cell outer membrane</location>
    </subcellularLocation>
</comment>
<keyword evidence="6" id="KW-0645">Protease</keyword>
<reference evidence="6 7" key="1">
    <citation type="submission" date="2016-10" db="EMBL/GenBank/DDBJ databases">
        <authorList>
            <person name="de Groot N.N."/>
        </authorList>
    </citation>
    <scope>NUCLEOTIDE SEQUENCE [LARGE SCALE GENOMIC DNA]</scope>
    <source>
        <strain evidence="6 7">GAS232</strain>
    </source>
</reference>
<dbReference type="GO" id="GO:0009279">
    <property type="term" value="C:cell outer membrane"/>
    <property type="evidence" value="ECO:0007669"/>
    <property type="project" value="UniProtKB-SubCell"/>
</dbReference>
<proteinExistence type="predicted"/>
<organism evidence="6 7">
    <name type="scientific">Terriglobus roseus</name>
    <dbReference type="NCBI Taxonomy" id="392734"/>
    <lineage>
        <taxon>Bacteria</taxon>
        <taxon>Pseudomonadati</taxon>
        <taxon>Acidobacteriota</taxon>
        <taxon>Terriglobia</taxon>
        <taxon>Terriglobales</taxon>
        <taxon>Acidobacteriaceae</taxon>
        <taxon>Terriglobus</taxon>
    </lineage>
</organism>
<dbReference type="GO" id="GO:0030246">
    <property type="term" value="F:carbohydrate binding"/>
    <property type="evidence" value="ECO:0007669"/>
    <property type="project" value="InterPro"/>
</dbReference>
<dbReference type="Gene3D" id="2.40.170.20">
    <property type="entry name" value="TonB-dependent receptor, beta-barrel domain"/>
    <property type="match status" value="1"/>
</dbReference>
<dbReference type="Pfam" id="PF13620">
    <property type="entry name" value="CarboxypepD_reg"/>
    <property type="match status" value="1"/>
</dbReference>
<name>A0A1G7HEG9_9BACT</name>
<keyword evidence="6" id="KW-0121">Carboxypeptidase</keyword>
<keyword evidence="7" id="KW-1185">Reference proteome</keyword>
<dbReference type="RefSeq" id="WP_083344217.1">
    <property type="nucleotide sequence ID" value="NZ_LT629690.1"/>
</dbReference>
<keyword evidence="6" id="KW-0378">Hydrolase</keyword>
<keyword evidence="2" id="KW-0472">Membrane</keyword>
<dbReference type="Proteomes" id="UP000182427">
    <property type="component" value="Chromosome I"/>
</dbReference>
<dbReference type="Gene3D" id="2.60.40.1120">
    <property type="entry name" value="Carboxypeptidase-like, regulatory domain"/>
    <property type="match status" value="1"/>
</dbReference>
<gene>
    <name evidence="6" type="ORF">SAMN05444167_1044</name>
</gene>
<accession>A0A1G7HEG9</accession>
<dbReference type="InterPro" id="IPR036942">
    <property type="entry name" value="Beta-barrel_TonB_sf"/>
</dbReference>
<dbReference type="EMBL" id="LT629690">
    <property type="protein sequence ID" value="SDE98877.1"/>
    <property type="molecule type" value="Genomic_DNA"/>
</dbReference>
<evidence type="ECO:0000313" key="6">
    <source>
        <dbReference type="EMBL" id="SDE98877.1"/>
    </source>
</evidence>
<dbReference type="AlphaFoldDB" id="A0A1G7HEG9"/>
<sequence>MQNSIQKEGDTHRTGTVSTTSVAYLRWLIHVKRASHGSSTKCSLRKDGLQAVVLSLAMATVANAQSTFGTVRGTVQDATGSVVPSATVTVHSMAENTDHIVTSNGAGEFNLENLKPGEYRVTVHSDGFADSIMSSVTLAARQELRIPVMLAVSSNGEVVNVEASSAVINTENAAIGDEKSNLELTQLPLNNRASTTSPIGALGLSPNVQTDSSGNIAIGGASSSMVNFSVDGISTANVRSNGALQDAYPSQEGIAAMKITAFNNNAEFSQVGDVTFVTKSGGNSYHGSLFEYLQNDALDASPYGFSGKAPKRFNTFGGSIGAPIIVPHLYDGHNKTFFFATYEGNRRRLSVAQQFLVPTQTERNGDLSDLGGPQIATSRISPTAKALLAYYPLPNVSGQTNYNYEHFQSTPASTDGADLRIDQTINSKQSFYARFSRKNITPNVANPLLPNDVDSIHNRSLLVSHTYTITPHLLNEFRFGFTNVLTNVNFGIKGIDALHQLDLQGVDTSQHPNTNAFPTFNFSNGTGFTQIGRDKTGITKSNTVQFSDNVTLALGKHTFKAGVDIRRVRYQDVELFLPSDDFGQFTFQSTFTGNTFGDFLIGAPTNLFFAVSSPDVAGRAWQTGAFLQDEFQVTSELTISAGIRWTVLPPFYLLDGDAANFDQRTNSIIVPDALADTLKQQNLQNSNLAFQQSFNACNLGYGALPCTNYKTASQAGVPRGLRNTYWGNVQPRIAFAYRPFNDIKTVIRGGFGIFTMTNLGPLSFNNSGNPTSNLHTYTNLLVTDASGTHPAIQFPQTSPSTVTTQYGGGSLDQGVDPKYRDPQSNQWNLTIEHQVSKADTLRASYVGMHTYRLSITEDLNQIAASKTPYATTTASPYVDPRAPYQNWFELFSTFNAGRANYDALELEERHTSSKGLTLDASYTMAKNLADNQGDTPTAFAGEVNYGIPITDRFHVGNNYGNVSGTRRHRALITGVYQLPFGSGKAHLSSGWMSRVFGGWDLNTVTLLETGQWLTPSISPGGCQSTASSDGSCPNTGAGQPQTNDQSNTNITNRAATLRPDVISRDLYRGQSRQQYFNLSAFSATPVGAGRFGNAAVGMLQGPGTIAISLATAKEFAIHESVHLRFESSFTNVLNHTNFAPPATQIDNPSTFGVLSAAQTAENAGNRTGQVAMRLQF</sequence>
<evidence type="ECO:0000256" key="1">
    <source>
        <dbReference type="ARBA" id="ARBA00004442"/>
    </source>
</evidence>
<feature type="domain" description="TonB-dependent transporter Oar-like beta-barrel" evidence="5">
    <location>
        <begin position="277"/>
        <end position="1169"/>
    </location>
</feature>
<dbReference type="SUPFAM" id="SSF56935">
    <property type="entry name" value="Porins"/>
    <property type="match status" value="1"/>
</dbReference>
<dbReference type="Pfam" id="PF25183">
    <property type="entry name" value="OMP_b-brl_4"/>
    <property type="match status" value="1"/>
</dbReference>
<evidence type="ECO:0000259" key="5">
    <source>
        <dbReference type="Pfam" id="PF25183"/>
    </source>
</evidence>
<evidence type="ECO:0000256" key="4">
    <source>
        <dbReference type="SAM" id="MobiDB-lite"/>
    </source>
</evidence>
<evidence type="ECO:0000256" key="2">
    <source>
        <dbReference type="ARBA" id="ARBA00023136"/>
    </source>
</evidence>
<dbReference type="GO" id="GO:0004180">
    <property type="term" value="F:carboxypeptidase activity"/>
    <property type="evidence" value="ECO:0007669"/>
    <property type="project" value="UniProtKB-KW"/>
</dbReference>
<protein>
    <submittedName>
        <fullName evidence="6">Carboxypeptidase regulatory-like domain-containing protein</fullName>
    </submittedName>
</protein>
<keyword evidence="3" id="KW-0998">Cell outer membrane</keyword>
<dbReference type="SUPFAM" id="SSF49452">
    <property type="entry name" value="Starch-binding domain-like"/>
    <property type="match status" value="1"/>
</dbReference>
<dbReference type="OrthoDB" id="97893at2"/>